<keyword evidence="5" id="KW-0548">Nucleotidyltransferase</keyword>
<comment type="similarity">
    <text evidence="22">In the N-terminal section; belongs to the LigD polymerase family.</text>
</comment>
<keyword evidence="12" id="KW-0067">ATP-binding</keyword>
<keyword evidence="11" id="KW-0269">Exonuclease</keyword>
<dbReference type="InterPro" id="IPR012340">
    <property type="entry name" value="NA-bd_OB-fold"/>
</dbReference>
<keyword evidence="15" id="KW-0233">DNA recombination</keyword>
<dbReference type="CDD" id="cd04863">
    <property type="entry name" value="MtLigD_Pol_like"/>
    <property type="match status" value="1"/>
</dbReference>
<keyword evidence="17" id="KW-0464">Manganese</keyword>
<keyword evidence="4" id="KW-0808">Transferase</keyword>
<keyword evidence="9" id="KW-0227">DNA damage</keyword>
<evidence type="ECO:0000256" key="14">
    <source>
        <dbReference type="ARBA" id="ARBA00023125"/>
    </source>
</evidence>
<dbReference type="Gene3D" id="3.30.1490.70">
    <property type="match status" value="1"/>
</dbReference>
<dbReference type="PANTHER" id="PTHR42705:SF2">
    <property type="entry name" value="BIFUNCTIONAL NON-HOMOLOGOUS END JOINING PROTEIN LIGD"/>
    <property type="match status" value="1"/>
</dbReference>
<dbReference type="PROSITE" id="PS00333">
    <property type="entry name" value="DNA_LIGASE_A2"/>
    <property type="match status" value="1"/>
</dbReference>
<dbReference type="GO" id="GO:0003910">
    <property type="term" value="F:DNA ligase (ATP) activity"/>
    <property type="evidence" value="ECO:0007669"/>
    <property type="project" value="UniProtKB-EC"/>
</dbReference>
<dbReference type="GO" id="GO:0005524">
    <property type="term" value="F:ATP binding"/>
    <property type="evidence" value="ECO:0007669"/>
    <property type="project" value="UniProtKB-KW"/>
</dbReference>
<keyword evidence="13" id="KW-0239">DNA-directed DNA polymerase</keyword>
<dbReference type="NCBIfam" id="TIGR02778">
    <property type="entry name" value="ligD_pol"/>
    <property type="match status" value="1"/>
</dbReference>
<keyword evidence="10" id="KW-0378">Hydrolase</keyword>
<evidence type="ECO:0000256" key="5">
    <source>
        <dbReference type="ARBA" id="ARBA00022695"/>
    </source>
</evidence>
<comment type="caution">
    <text evidence="25">The sequence shown here is derived from an EMBL/GenBank/DDBJ whole genome shotgun (WGS) entry which is preliminary data.</text>
</comment>
<dbReference type="Pfam" id="PF13298">
    <property type="entry name" value="LigD_N"/>
    <property type="match status" value="1"/>
</dbReference>
<dbReference type="InterPro" id="IPR014145">
    <property type="entry name" value="LigD_pol_dom"/>
</dbReference>
<dbReference type="InterPro" id="IPR012309">
    <property type="entry name" value="DNA_ligase_ATP-dep_C"/>
</dbReference>
<dbReference type="Pfam" id="PF04679">
    <property type="entry name" value="DNA_ligase_A_C"/>
    <property type="match status" value="1"/>
</dbReference>
<protein>
    <recommendedName>
        <fullName evidence="2">DNA ligase (ATP)</fullName>
        <ecNumber evidence="2">6.5.1.1</ecNumber>
    </recommendedName>
    <alternativeName>
        <fullName evidence="19">NHEJ DNA polymerase</fullName>
    </alternativeName>
</protein>
<evidence type="ECO:0000256" key="6">
    <source>
        <dbReference type="ARBA" id="ARBA00022722"/>
    </source>
</evidence>
<evidence type="ECO:0000256" key="8">
    <source>
        <dbReference type="ARBA" id="ARBA00022741"/>
    </source>
</evidence>
<keyword evidence="26" id="KW-1185">Reference proteome</keyword>
<dbReference type="InterPro" id="IPR052171">
    <property type="entry name" value="NHEJ_LigD"/>
</dbReference>
<dbReference type="InterPro" id="IPR016059">
    <property type="entry name" value="DNA_ligase_ATP-dep_CS"/>
</dbReference>
<evidence type="ECO:0000256" key="17">
    <source>
        <dbReference type="ARBA" id="ARBA00023211"/>
    </source>
</evidence>
<keyword evidence="6" id="KW-0540">Nuclease</keyword>
<evidence type="ECO:0000256" key="7">
    <source>
        <dbReference type="ARBA" id="ARBA00022723"/>
    </source>
</evidence>
<evidence type="ECO:0000256" key="2">
    <source>
        <dbReference type="ARBA" id="ARBA00012727"/>
    </source>
</evidence>
<dbReference type="NCBIfam" id="NF007210">
    <property type="entry name" value="PRK09632.1"/>
    <property type="match status" value="1"/>
</dbReference>
<reference evidence="25 26" key="1">
    <citation type="submission" date="2019-02" db="EMBL/GenBank/DDBJ databases">
        <title>Sequencing the genomes of 1000 actinobacteria strains.</title>
        <authorList>
            <person name="Klenk H.-P."/>
        </authorList>
    </citation>
    <scope>NUCLEOTIDE SEQUENCE [LARGE SCALE GENOMIC DNA]</scope>
    <source>
        <strain evidence="25 26">DSM 18319</strain>
    </source>
</reference>
<dbReference type="CDD" id="cd07971">
    <property type="entry name" value="OBF_DNA_ligase_LigD"/>
    <property type="match status" value="1"/>
</dbReference>
<evidence type="ECO:0000256" key="1">
    <source>
        <dbReference type="ARBA" id="ARBA00001936"/>
    </source>
</evidence>
<keyword evidence="18" id="KW-0511">Multifunctional enzyme</keyword>
<dbReference type="GO" id="GO:0004527">
    <property type="term" value="F:exonuclease activity"/>
    <property type="evidence" value="ECO:0007669"/>
    <property type="project" value="UniProtKB-KW"/>
</dbReference>
<comment type="catalytic activity">
    <reaction evidence="20">
        <text>ATP + (deoxyribonucleotide)n-3'-hydroxyl + 5'-phospho-(deoxyribonucleotide)m = (deoxyribonucleotide)n+m + AMP + diphosphate.</text>
        <dbReference type="EC" id="6.5.1.1"/>
    </reaction>
</comment>
<evidence type="ECO:0000256" key="12">
    <source>
        <dbReference type="ARBA" id="ARBA00022840"/>
    </source>
</evidence>
<comment type="similarity">
    <text evidence="21">In the C-terminal section; belongs to the ATP-dependent DNA ligase family.</text>
</comment>
<dbReference type="GO" id="GO:0003677">
    <property type="term" value="F:DNA binding"/>
    <property type="evidence" value="ECO:0007669"/>
    <property type="project" value="UniProtKB-KW"/>
</dbReference>
<feature type="domain" description="ATP-dependent DNA ligase family profile" evidence="24">
    <location>
        <begin position="593"/>
        <end position="716"/>
    </location>
</feature>
<name>A0A4Q8AQN3_9MICO</name>
<keyword evidence="14" id="KW-0238">DNA-binding</keyword>
<dbReference type="NCBIfam" id="TIGR02779">
    <property type="entry name" value="NHEJ_ligase_lig"/>
    <property type="match status" value="1"/>
</dbReference>
<dbReference type="PROSITE" id="PS50160">
    <property type="entry name" value="DNA_LIGASE_A3"/>
    <property type="match status" value="1"/>
</dbReference>
<dbReference type="AlphaFoldDB" id="A0A4Q8AQN3"/>
<dbReference type="OrthoDB" id="9802472at2"/>
<evidence type="ECO:0000313" key="25">
    <source>
        <dbReference type="EMBL" id="RZU66433.1"/>
    </source>
</evidence>
<dbReference type="GO" id="GO:0003887">
    <property type="term" value="F:DNA-directed DNA polymerase activity"/>
    <property type="evidence" value="ECO:0007669"/>
    <property type="project" value="UniProtKB-KW"/>
</dbReference>
<evidence type="ECO:0000256" key="3">
    <source>
        <dbReference type="ARBA" id="ARBA00022598"/>
    </source>
</evidence>
<evidence type="ECO:0000256" key="9">
    <source>
        <dbReference type="ARBA" id="ARBA00022763"/>
    </source>
</evidence>
<dbReference type="EMBL" id="SHLC01000001">
    <property type="protein sequence ID" value="RZU66433.1"/>
    <property type="molecule type" value="Genomic_DNA"/>
</dbReference>
<dbReference type="Gene3D" id="3.30.470.30">
    <property type="entry name" value="DNA ligase/mRNA capping enzyme"/>
    <property type="match status" value="1"/>
</dbReference>
<proteinExistence type="inferred from homology"/>
<feature type="compositionally biased region" description="Basic and acidic residues" evidence="23">
    <location>
        <begin position="303"/>
        <end position="315"/>
    </location>
</feature>
<dbReference type="SUPFAM" id="SSF56091">
    <property type="entry name" value="DNA ligase/mRNA capping enzyme, catalytic domain"/>
    <property type="match status" value="1"/>
</dbReference>
<evidence type="ECO:0000256" key="20">
    <source>
        <dbReference type="ARBA" id="ARBA00034003"/>
    </source>
</evidence>
<comment type="cofactor">
    <cofactor evidence="1">
        <name>Mn(2+)</name>
        <dbReference type="ChEBI" id="CHEBI:29035"/>
    </cofactor>
</comment>
<evidence type="ECO:0000256" key="16">
    <source>
        <dbReference type="ARBA" id="ARBA00023204"/>
    </source>
</evidence>
<evidence type="ECO:0000256" key="22">
    <source>
        <dbReference type="ARBA" id="ARBA00049990"/>
    </source>
</evidence>
<dbReference type="GO" id="GO:0006281">
    <property type="term" value="P:DNA repair"/>
    <property type="evidence" value="ECO:0007669"/>
    <property type="project" value="UniProtKB-KW"/>
</dbReference>
<feature type="region of interest" description="Disordered" evidence="23">
    <location>
        <begin position="786"/>
        <end position="811"/>
    </location>
</feature>
<accession>A0A4Q8AQN3</accession>
<feature type="region of interest" description="Disordered" evidence="23">
    <location>
        <begin position="295"/>
        <end position="327"/>
    </location>
</feature>
<keyword evidence="3 25" id="KW-0436">Ligase</keyword>
<dbReference type="InterPro" id="IPR033649">
    <property type="entry name" value="MtLigD_Pol-like"/>
</dbReference>
<dbReference type="GO" id="GO:0006310">
    <property type="term" value="P:DNA recombination"/>
    <property type="evidence" value="ECO:0007669"/>
    <property type="project" value="UniProtKB-KW"/>
</dbReference>
<evidence type="ECO:0000259" key="24">
    <source>
        <dbReference type="PROSITE" id="PS50160"/>
    </source>
</evidence>
<keyword evidence="8" id="KW-0547">Nucleotide-binding</keyword>
<dbReference type="Pfam" id="PF01068">
    <property type="entry name" value="DNA_ligase_A_M"/>
    <property type="match status" value="1"/>
</dbReference>
<evidence type="ECO:0000256" key="10">
    <source>
        <dbReference type="ARBA" id="ARBA00022801"/>
    </source>
</evidence>
<dbReference type="InterPro" id="IPR014146">
    <property type="entry name" value="LigD_ligase_dom"/>
</dbReference>
<evidence type="ECO:0000256" key="13">
    <source>
        <dbReference type="ARBA" id="ARBA00022932"/>
    </source>
</evidence>
<evidence type="ECO:0000256" key="18">
    <source>
        <dbReference type="ARBA" id="ARBA00023268"/>
    </source>
</evidence>
<evidence type="ECO:0000256" key="21">
    <source>
        <dbReference type="ARBA" id="ARBA00049981"/>
    </source>
</evidence>
<evidence type="ECO:0000256" key="4">
    <source>
        <dbReference type="ARBA" id="ARBA00022679"/>
    </source>
</evidence>
<dbReference type="Pfam" id="PF21686">
    <property type="entry name" value="LigD_Prim-Pol"/>
    <property type="match status" value="1"/>
</dbReference>
<organism evidence="25 26">
    <name type="scientific">Microterricola gilva</name>
    <dbReference type="NCBI Taxonomy" id="393267"/>
    <lineage>
        <taxon>Bacteria</taxon>
        <taxon>Bacillati</taxon>
        <taxon>Actinomycetota</taxon>
        <taxon>Actinomycetes</taxon>
        <taxon>Micrococcales</taxon>
        <taxon>Microbacteriaceae</taxon>
        <taxon>Microterricola</taxon>
    </lineage>
</organism>
<keyword evidence="16" id="KW-0234">DNA repair</keyword>
<evidence type="ECO:0000256" key="23">
    <source>
        <dbReference type="SAM" id="MobiDB-lite"/>
    </source>
</evidence>
<gene>
    <name evidence="25" type="ORF">EV379_2789</name>
</gene>
<dbReference type="InterPro" id="IPR012310">
    <property type="entry name" value="DNA_ligase_ATP-dep_cent"/>
</dbReference>
<dbReference type="CDD" id="cd07906">
    <property type="entry name" value="Adenylation_DNA_ligase_LigD_LigC"/>
    <property type="match status" value="1"/>
</dbReference>
<dbReference type="PANTHER" id="PTHR42705">
    <property type="entry name" value="BIFUNCTIONAL NON-HOMOLOGOUS END JOINING PROTEIN LIGD"/>
    <property type="match status" value="1"/>
</dbReference>
<keyword evidence="7" id="KW-0479">Metal-binding</keyword>
<evidence type="ECO:0000256" key="11">
    <source>
        <dbReference type="ARBA" id="ARBA00022839"/>
    </source>
</evidence>
<evidence type="ECO:0000256" key="19">
    <source>
        <dbReference type="ARBA" id="ARBA00029943"/>
    </source>
</evidence>
<dbReference type="Gene3D" id="2.40.50.140">
    <property type="entry name" value="Nucleic acid-binding proteins"/>
    <property type="match status" value="1"/>
</dbReference>
<dbReference type="Gene3D" id="3.90.920.10">
    <property type="entry name" value="DNA primase, PRIM domain"/>
    <property type="match status" value="1"/>
</dbReference>
<dbReference type="NCBIfam" id="TIGR02777">
    <property type="entry name" value="LigD_PE_dom"/>
    <property type="match status" value="1"/>
</dbReference>
<dbReference type="RefSeq" id="WP_130506634.1">
    <property type="nucleotide sequence ID" value="NZ_SHLC01000001.1"/>
</dbReference>
<dbReference type="Proteomes" id="UP000291483">
    <property type="component" value="Unassembled WGS sequence"/>
</dbReference>
<dbReference type="EC" id="6.5.1.1" evidence="2"/>
<sequence length="811" mass="88847">MASKQQSVVSVGGRTITLTNLEKVLYPETGTTKADVIEYYVSVADVMLPHVKDRPATRKRWVHGVGTAEEPGAVFFQKDLGDSAPTWLARGVIEHSDHANSYPLVNDVATLTWLGQIAALEIHVPQWRFDAQGRKQNPDRFVLDLDPGEGVPLADCAEVAALARGILRDMGLDPIPVTSGSKGIHLYAALDGSQSSDDVTEVAHELARALEAEHPNDIVSSMSRALRPGKVFIDWSQNRAAKTTIAPYSLRGKLRPMVAAPRTWRELMSKDLRQLDYRETIRRITDRGDPMAALAGAPAGGDRLAHYRERRDASKTPEPMPDSYRGGPGRRFVIQEHRARAHHLDFRLEHDGVLVSWALPRGLPSDAQHNRLAVQTEDHPVEYADFEGVIPRGEYGAGTVEIWDTGDYELEKWREDEVIVSLHGRAGGGLGAPTRVALIRTTPAVDGKGASWLLHRMKAQKPDHDWSRQSAESSGAVANEMRQRGELAPMLATLAERTELDDEDEWAIEMKWDGIRAIAVVDANAGTATLSSRNALDLGRSYPELISALLRAAAHTGHAVLDGEIVAPDSTGRPDFGRLQARMGLTGEREVERAAQSVPVQFIVFDVLELDGVSLIDSSYDERRGRLERALAPTQKVVLPAAITVGLDAALEISADLGLEGVVAKRRDGSYKPGRRSTDWLKFKHLRTQEVVIGGWRPGNGARRDSIGSLLLGVPSDDGLRYVGRVGTGFSAKALDAARSRMAGLASASSPFIDVPETVARDAHWVRPELVAEVEFFEWTSTGQLRQPSWRGWRPEKSPSDVTPESEAGPR</sequence>
<evidence type="ECO:0000256" key="15">
    <source>
        <dbReference type="ARBA" id="ARBA00023172"/>
    </source>
</evidence>
<dbReference type="InterPro" id="IPR014144">
    <property type="entry name" value="LigD_PE_domain"/>
</dbReference>
<dbReference type="GO" id="GO:0046872">
    <property type="term" value="F:metal ion binding"/>
    <property type="evidence" value="ECO:0007669"/>
    <property type="project" value="UniProtKB-KW"/>
</dbReference>
<dbReference type="SUPFAM" id="SSF50249">
    <property type="entry name" value="Nucleic acid-binding proteins"/>
    <property type="match status" value="1"/>
</dbReference>
<evidence type="ECO:0000313" key="26">
    <source>
        <dbReference type="Proteomes" id="UP000291483"/>
    </source>
</evidence>